<dbReference type="InterPro" id="IPR036236">
    <property type="entry name" value="Znf_C2H2_sf"/>
</dbReference>
<accession>A0AAD8SIS1</accession>
<keyword evidence="12" id="KW-1185">Reference proteome</keyword>
<feature type="compositionally biased region" description="Polar residues" evidence="9">
    <location>
        <begin position="1"/>
        <end position="11"/>
    </location>
</feature>
<evidence type="ECO:0000256" key="7">
    <source>
        <dbReference type="ARBA" id="ARBA00023242"/>
    </source>
</evidence>
<dbReference type="PANTHER" id="PTHR45801:SF87">
    <property type="entry name" value="OS03G0148900 PROTEIN"/>
    <property type="match status" value="1"/>
</dbReference>
<evidence type="ECO:0000256" key="4">
    <source>
        <dbReference type="ARBA" id="ARBA00022833"/>
    </source>
</evidence>
<keyword evidence="4" id="KW-0862">Zinc</keyword>
<comment type="caution">
    <text evidence="11">The sequence shown here is derived from an EMBL/GenBank/DDBJ whole genome shotgun (WGS) entry which is preliminary data.</text>
</comment>
<dbReference type="PANTHER" id="PTHR45801">
    <property type="entry name" value="OS07G0101800 PROTEIN"/>
    <property type="match status" value="1"/>
</dbReference>
<dbReference type="PROSITE" id="PS50157">
    <property type="entry name" value="ZINC_FINGER_C2H2_2"/>
    <property type="match status" value="1"/>
</dbReference>
<protein>
    <recommendedName>
        <fullName evidence="10">C2H2-type domain-containing protein</fullName>
    </recommendedName>
</protein>
<feature type="region of interest" description="Disordered" evidence="9">
    <location>
        <begin position="140"/>
        <end position="194"/>
    </location>
</feature>
<dbReference type="InterPro" id="IPR013087">
    <property type="entry name" value="Znf_C2H2_type"/>
</dbReference>
<feature type="region of interest" description="Disordered" evidence="9">
    <location>
        <begin position="1"/>
        <end position="22"/>
    </location>
</feature>
<dbReference type="EMBL" id="JAUUTY010000004">
    <property type="protein sequence ID" value="KAK1652942.1"/>
    <property type="molecule type" value="Genomic_DNA"/>
</dbReference>
<dbReference type="Pfam" id="PF13912">
    <property type="entry name" value="zf-C2H2_6"/>
    <property type="match status" value="1"/>
</dbReference>
<evidence type="ECO:0000256" key="8">
    <source>
        <dbReference type="PROSITE-ProRule" id="PRU00042"/>
    </source>
</evidence>
<dbReference type="Proteomes" id="UP001231189">
    <property type="component" value="Unassembled WGS sequence"/>
</dbReference>
<keyword evidence="5" id="KW-0805">Transcription regulation</keyword>
<feature type="domain" description="C2H2-type" evidence="10">
    <location>
        <begin position="37"/>
        <end position="64"/>
    </location>
</feature>
<keyword evidence="6" id="KW-0804">Transcription</keyword>
<evidence type="ECO:0000256" key="1">
    <source>
        <dbReference type="ARBA" id="ARBA00004123"/>
    </source>
</evidence>
<name>A0AAD8SIS1_LOLMU</name>
<dbReference type="SUPFAM" id="SSF57667">
    <property type="entry name" value="beta-beta-alpha zinc fingers"/>
    <property type="match status" value="1"/>
</dbReference>
<organism evidence="11 12">
    <name type="scientific">Lolium multiflorum</name>
    <name type="common">Italian ryegrass</name>
    <name type="synonym">Lolium perenne subsp. multiflorum</name>
    <dbReference type="NCBI Taxonomy" id="4521"/>
    <lineage>
        <taxon>Eukaryota</taxon>
        <taxon>Viridiplantae</taxon>
        <taxon>Streptophyta</taxon>
        <taxon>Embryophyta</taxon>
        <taxon>Tracheophyta</taxon>
        <taxon>Spermatophyta</taxon>
        <taxon>Magnoliopsida</taxon>
        <taxon>Liliopsida</taxon>
        <taxon>Poales</taxon>
        <taxon>Poaceae</taxon>
        <taxon>BOP clade</taxon>
        <taxon>Pooideae</taxon>
        <taxon>Poodae</taxon>
        <taxon>Poeae</taxon>
        <taxon>Poeae Chloroplast Group 2 (Poeae type)</taxon>
        <taxon>Loliodinae</taxon>
        <taxon>Loliinae</taxon>
        <taxon>Lolium</taxon>
    </lineage>
</organism>
<feature type="compositionally biased region" description="Basic and acidic residues" evidence="9">
    <location>
        <begin position="166"/>
        <end position="188"/>
    </location>
</feature>
<keyword evidence="2" id="KW-0479">Metal-binding</keyword>
<proteinExistence type="predicted"/>
<dbReference type="GO" id="GO:0005634">
    <property type="term" value="C:nucleus"/>
    <property type="evidence" value="ECO:0007669"/>
    <property type="project" value="UniProtKB-SubCell"/>
</dbReference>
<keyword evidence="3 8" id="KW-0863">Zinc-finger</keyword>
<reference evidence="11" key="1">
    <citation type="submission" date="2023-07" db="EMBL/GenBank/DDBJ databases">
        <title>A chromosome-level genome assembly of Lolium multiflorum.</title>
        <authorList>
            <person name="Chen Y."/>
            <person name="Copetti D."/>
            <person name="Kolliker R."/>
            <person name="Studer B."/>
        </authorList>
    </citation>
    <scope>NUCLEOTIDE SEQUENCE</scope>
    <source>
        <strain evidence="11">02402/16</strain>
        <tissue evidence="11">Leaf</tissue>
    </source>
</reference>
<keyword evidence="7" id="KW-0539">Nucleus</keyword>
<evidence type="ECO:0000313" key="12">
    <source>
        <dbReference type="Proteomes" id="UP001231189"/>
    </source>
</evidence>
<evidence type="ECO:0000256" key="3">
    <source>
        <dbReference type="ARBA" id="ARBA00022771"/>
    </source>
</evidence>
<evidence type="ECO:0000256" key="9">
    <source>
        <dbReference type="SAM" id="MobiDB-lite"/>
    </source>
</evidence>
<dbReference type="Gene3D" id="3.30.160.60">
    <property type="entry name" value="Classic Zinc Finger"/>
    <property type="match status" value="1"/>
</dbReference>
<dbReference type="PROSITE" id="PS00028">
    <property type="entry name" value="ZINC_FINGER_C2H2_1"/>
    <property type="match status" value="1"/>
</dbReference>
<sequence>MERDSTAAQSDETVRSPEPAAAEAAVIAPPAATRPYYECVFCKRGFTTAQALGGHMNIHRRDRDRVKPAPARRLDAPATKWYGHSASYPPPQLATSPMSSGSFAMVYYAGGAGAAAGVGVDADLALSPGTPSPRELSLFGSKDDHDRDLQLGLGFHGSGWRAPEGLPERRQDGEPAERKQLLDLELRLGPRPRH</sequence>
<evidence type="ECO:0000256" key="6">
    <source>
        <dbReference type="ARBA" id="ARBA00023163"/>
    </source>
</evidence>
<comment type="subcellular location">
    <subcellularLocation>
        <location evidence="1">Nucleus</location>
    </subcellularLocation>
</comment>
<gene>
    <name evidence="11" type="ORF">QYE76_070747</name>
</gene>
<dbReference type="AlphaFoldDB" id="A0AAD8SIS1"/>
<evidence type="ECO:0000256" key="5">
    <source>
        <dbReference type="ARBA" id="ARBA00023015"/>
    </source>
</evidence>
<dbReference type="GO" id="GO:0008270">
    <property type="term" value="F:zinc ion binding"/>
    <property type="evidence" value="ECO:0007669"/>
    <property type="project" value="UniProtKB-KW"/>
</dbReference>
<evidence type="ECO:0000256" key="2">
    <source>
        <dbReference type="ARBA" id="ARBA00022723"/>
    </source>
</evidence>
<evidence type="ECO:0000313" key="11">
    <source>
        <dbReference type="EMBL" id="KAK1652942.1"/>
    </source>
</evidence>
<evidence type="ECO:0000259" key="10">
    <source>
        <dbReference type="PROSITE" id="PS50157"/>
    </source>
</evidence>
<dbReference type="InterPro" id="IPR052426">
    <property type="entry name" value="Plant_dev_regulator"/>
</dbReference>